<dbReference type="InterPro" id="IPR042197">
    <property type="entry name" value="Apaf_helical"/>
</dbReference>
<dbReference type="Gene3D" id="3.80.10.10">
    <property type="entry name" value="Ribonuclease Inhibitor"/>
    <property type="match status" value="2"/>
</dbReference>
<dbReference type="InterPro" id="IPR003593">
    <property type="entry name" value="AAA+_ATPase"/>
</dbReference>
<sequence length="1110" mass="126794">MEFLSAFVPGIVGKLFELTVQPVVRQAGYIFHHKRNLKNLESQLENLGTSRNQVQHTVNEVKRKGRNVDIDVEKWLTRVDEITAEAKELLKDEQAAKARCLHGWCPNLFLRYQLCKKTKKMVQGVLQLHANKEFPRFSFKAPPQEIWSIPTEEYEAFESRAATVKKIMEELRNPNTNMIGVYGIGGVGKTTLIKEVFRQATKEELFDDVVLVLDVKQNPDLERIQKEIAEKLGLDVLENQTIAGRARILCDRLRDTEILVILDDVWERIDLEALGLPRRVCKILLTCRSREILSSEMRTQKEFGLHVLGEEETWSLFEKMAGDAVKDPAIRTVATEVAQKCGGLPVLVVTVASALRNRRTLHAWKDALRRLKRFGKEELTEKVYSALGWSYDQLGYEELKPLFLLCGITGRNYIFLGDLLKYCIGFGLFKNINTVEEARNALHSLVEKLKDACLLLDGYDNTSVRMHDLVRDVAISIAFRDKHILSAAYGDELKEWPDEGFLKNCSMISFPCCNIPTLPEALKCGELKMFFLWSNDDSFEIPERFFEEVKELKVLDLTNLRIPSLPPSLQFLTSLQTLCLDLCVLGDIALLGQLRNLEILSLLESQVKQLPKEIGQLSRLRLLDLSGCSEIEVISPGVISSLERLEDLRMGNSFNQWEEEGVNVERSNASLSELKHLSRLSSLDIHIPDANILPENLFSDKLERYHILVGDAWKWHGVDETFNTLKLKLTASNQLDGGLKMLLKRSEDLYFDVLEGVNNIVYHLDSEGLFQQLKHLHVQNNAETTYIINSVNWSYAHNAFPILESLFLDNLVSLESVCYGQLTAESFRQLRIIKVESCHKLRNLFSFSVARCFLQLQEIEVENCETMREIVAEEREDNFSDEAVDPLVFFQLRSLTFQCLPNLIGFSSKGSKPVVTAGLDEQLTNGEFNIIILENEIGRPVQRFMNGQVAFPSLTSLIVDQCDGLRFMFSSSMARSLEQLKYLQISRCHLMEEIVSTHEPGEENADNMFCKLEHLHLEDLPNLARFCAGSYIEFPSLERLDLRYCPKLGAFISNNMSKEITNSKEIEGKGSKDNFQTDKPSFLTKGEAYLCFSLYHHFNLFVFVFDRNGF</sequence>
<keyword evidence="5" id="KW-0175">Coiled coil</keyword>
<keyword evidence="8" id="KW-1185">Reference proteome</keyword>
<keyword evidence="3" id="KW-0611">Plant defense</keyword>
<evidence type="ECO:0000259" key="6">
    <source>
        <dbReference type="SMART" id="SM00382"/>
    </source>
</evidence>
<accession>A0A498IL59</accession>
<feature type="coiled-coil region" evidence="5">
    <location>
        <begin position="37"/>
        <end position="99"/>
    </location>
</feature>
<dbReference type="GO" id="GO:0006952">
    <property type="term" value="P:defense response"/>
    <property type="evidence" value="ECO:0007669"/>
    <property type="project" value="UniProtKB-KW"/>
</dbReference>
<dbReference type="SUPFAM" id="SSF52058">
    <property type="entry name" value="L domain-like"/>
    <property type="match status" value="1"/>
</dbReference>
<dbReference type="PANTHER" id="PTHR33463:SF198">
    <property type="entry name" value="RPP4C3"/>
    <property type="match status" value="1"/>
</dbReference>
<dbReference type="InterPro" id="IPR027417">
    <property type="entry name" value="P-loop_NTPase"/>
</dbReference>
<keyword evidence="2" id="KW-0547">Nucleotide-binding</keyword>
<gene>
    <name evidence="7" type="ORF">DVH24_003210</name>
</gene>
<dbReference type="PRINTS" id="PR00364">
    <property type="entry name" value="DISEASERSIST"/>
</dbReference>
<evidence type="ECO:0000256" key="3">
    <source>
        <dbReference type="ARBA" id="ARBA00022821"/>
    </source>
</evidence>
<name>A0A498IL59_MALDO</name>
<proteinExistence type="inferred from homology"/>
<dbReference type="Pfam" id="PF23247">
    <property type="entry name" value="LRR_RPS2"/>
    <property type="match status" value="2"/>
</dbReference>
<protein>
    <recommendedName>
        <fullName evidence="6">AAA+ ATPase domain-containing protein</fullName>
    </recommendedName>
</protein>
<dbReference type="SMART" id="SM00382">
    <property type="entry name" value="AAA"/>
    <property type="match status" value="1"/>
</dbReference>
<dbReference type="Pfam" id="PF00931">
    <property type="entry name" value="NB-ARC"/>
    <property type="match status" value="1"/>
</dbReference>
<dbReference type="Gene3D" id="3.40.50.300">
    <property type="entry name" value="P-loop containing nucleotide triphosphate hydrolases"/>
    <property type="match status" value="1"/>
</dbReference>
<dbReference type="SUPFAM" id="SSF52540">
    <property type="entry name" value="P-loop containing nucleoside triphosphate hydrolases"/>
    <property type="match status" value="1"/>
</dbReference>
<dbReference type="PANTHER" id="PTHR33463">
    <property type="entry name" value="NB-ARC DOMAIN-CONTAINING PROTEIN-RELATED"/>
    <property type="match status" value="1"/>
</dbReference>
<evidence type="ECO:0000313" key="7">
    <source>
        <dbReference type="EMBL" id="RXH82712.1"/>
    </source>
</evidence>
<dbReference type="EMBL" id="RDQH01000337">
    <property type="protein sequence ID" value="RXH82712.1"/>
    <property type="molecule type" value="Genomic_DNA"/>
</dbReference>
<dbReference type="AlphaFoldDB" id="A0A498IL59"/>
<comment type="similarity">
    <text evidence="1">Belongs to the disease resistance NB-LRR family.</text>
</comment>
<dbReference type="GO" id="GO:0005524">
    <property type="term" value="F:ATP binding"/>
    <property type="evidence" value="ECO:0007669"/>
    <property type="project" value="UniProtKB-KW"/>
</dbReference>
<keyword evidence="4" id="KW-0067">ATP-binding</keyword>
<dbReference type="InterPro" id="IPR050905">
    <property type="entry name" value="Plant_NBS-LRR"/>
</dbReference>
<dbReference type="Proteomes" id="UP000290289">
    <property type="component" value="Chromosome 11"/>
</dbReference>
<dbReference type="Gene3D" id="1.10.8.430">
    <property type="entry name" value="Helical domain of apoptotic protease-activating factors"/>
    <property type="match status" value="1"/>
</dbReference>
<organism evidence="7 8">
    <name type="scientific">Malus domestica</name>
    <name type="common">Apple</name>
    <name type="synonym">Pyrus malus</name>
    <dbReference type="NCBI Taxonomy" id="3750"/>
    <lineage>
        <taxon>Eukaryota</taxon>
        <taxon>Viridiplantae</taxon>
        <taxon>Streptophyta</taxon>
        <taxon>Embryophyta</taxon>
        <taxon>Tracheophyta</taxon>
        <taxon>Spermatophyta</taxon>
        <taxon>Magnoliopsida</taxon>
        <taxon>eudicotyledons</taxon>
        <taxon>Gunneridae</taxon>
        <taxon>Pentapetalae</taxon>
        <taxon>rosids</taxon>
        <taxon>fabids</taxon>
        <taxon>Rosales</taxon>
        <taxon>Rosaceae</taxon>
        <taxon>Amygdaloideae</taxon>
        <taxon>Maleae</taxon>
        <taxon>Malus</taxon>
    </lineage>
</organism>
<evidence type="ECO:0000256" key="1">
    <source>
        <dbReference type="ARBA" id="ARBA00008894"/>
    </source>
</evidence>
<dbReference type="InterPro" id="IPR002182">
    <property type="entry name" value="NB-ARC"/>
</dbReference>
<evidence type="ECO:0000313" key="8">
    <source>
        <dbReference type="Proteomes" id="UP000290289"/>
    </source>
</evidence>
<dbReference type="InterPro" id="IPR057135">
    <property type="entry name" value="At4g27190-like_LRR"/>
</dbReference>
<comment type="caution">
    <text evidence="7">The sequence shown here is derived from an EMBL/GenBank/DDBJ whole genome shotgun (WGS) entry which is preliminary data.</text>
</comment>
<evidence type="ECO:0000256" key="5">
    <source>
        <dbReference type="SAM" id="Coils"/>
    </source>
</evidence>
<evidence type="ECO:0000256" key="4">
    <source>
        <dbReference type="ARBA" id="ARBA00022840"/>
    </source>
</evidence>
<feature type="domain" description="AAA+ ATPase" evidence="6">
    <location>
        <begin position="175"/>
        <end position="310"/>
    </location>
</feature>
<dbReference type="InterPro" id="IPR032675">
    <property type="entry name" value="LRR_dom_sf"/>
</dbReference>
<dbReference type="GO" id="GO:0043531">
    <property type="term" value="F:ADP binding"/>
    <property type="evidence" value="ECO:0007669"/>
    <property type="project" value="InterPro"/>
</dbReference>
<reference evidence="7 8" key="1">
    <citation type="submission" date="2018-10" db="EMBL/GenBank/DDBJ databases">
        <title>A high-quality apple genome assembly.</title>
        <authorList>
            <person name="Hu J."/>
        </authorList>
    </citation>
    <scope>NUCLEOTIDE SEQUENCE [LARGE SCALE GENOMIC DNA]</scope>
    <source>
        <strain evidence="8">cv. HFTH1</strain>
        <tissue evidence="7">Young leaf</tissue>
    </source>
</reference>
<evidence type="ECO:0000256" key="2">
    <source>
        <dbReference type="ARBA" id="ARBA00022741"/>
    </source>
</evidence>